<organism evidence="1 2">
    <name type="scientific">Peronosclerospora sorghi</name>
    <dbReference type="NCBI Taxonomy" id="230839"/>
    <lineage>
        <taxon>Eukaryota</taxon>
        <taxon>Sar</taxon>
        <taxon>Stramenopiles</taxon>
        <taxon>Oomycota</taxon>
        <taxon>Peronosporomycetes</taxon>
        <taxon>Peronosporales</taxon>
        <taxon>Peronosporaceae</taxon>
        <taxon>Peronosclerospora</taxon>
    </lineage>
</organism>
<accession>A0ACC0WL58</accession>
<dbReference type="EMBL" id="CM047591">
    <property type="protein sequence ID" value="KAI9918766.1"/>
    <property type="molecule type" value="Genomic_DNA"/>
</dbReference>
<evidence type="ECO:0000313" key="2">
    <source>
        <dbReference type="Proteomes" id="UP001163321"/>
    </source>
</evidence>
<evidence type="ECO:0000313" key="1">
    <source>
        <dbReference type="EMBL" id="KAI9918766.1"/>
    </source>
</evidence>
<gene>
    <name evidence="1" type="ORF">PsorP6_012198</name>
</gene>
<name>A0ACC0WL58_9STRA</name>
<comment type="caution">
    <text evidence="1">The sequence shown here is derived from an EMBL/GenBank/DDBJ whole genome shotgun (WGS) entry which is preliminary data.</text>
</comment>
<dbReference type="Proteomes" id="UP001163321">
    <property type="component" value="Chromosome 12"/>
</dbReference>
<protein>
    <submittedName>
        <fullName evidence="1">Uncharacterized protein</fullName>
    </submittedName>
</protein>
<reference evidence="1 2" key="1">
    <citation type="journal article" date="2022" name="bioRxiv">
        <title>The genome of the oomycete Peronosclerospora sorghi, a cosmopolitan pathogen of maize and sorghum, is inflated with dispersed pseudogenes.</title>
        <authorList>
            <person name="Fletcher K."/>
            <person name="Martin F."/>
            <person name="Isakeit T."/>
            <person name="Cavanaugh K."/>
            <person name="Magill C."/>
            <person name="Michelmore R."/>
        </authorList>
    </citation>
    <scope>NUCLEOTIDE SEQUENCE [LARGE SCALE GENOMIC DNA]</scope>
    <source>
        <strain evidence="1">P6</strain>
    </source>
</reference>
<sequence length="113" mass="12543">MISVLERMSTGMAQRTLSKRGTGSPAVSIVLRIAPATTFSITSFTNRLDVRHRSLTLHDCMLHYVVRHVIVVQLYELVDARLIVSTNDTSPPHEEGIAQQTPAQPLNVVFFGE</sequence>
<proteinExistence type="predicted"/>
<keyword evidence="2" id="KW-1185">Reference proteome</keyword>